<reference evidence="1" key="1">
    <citation type="submission" date="2023-03" db="EMBL/GenBank/DDBJ databases">
        <authorList>
            <person name="Shen W."/>
            <person name="Cai J."/>
        </authorList>
    </citation>
    <scope>NUCLEOTIDE SEQUENCE</scope>
    <source>
        <strain evidence="1">P96-3</strain>
    </source>
</reference>
<dbReference type="RefSeq" id="WP_311985379.1">
    <property type="nucleotide sequence ID" value="NZ_JARQBZ010000017.1"/>
</dbReference>
<accession>A0AAW8U7N8</accession>
<evidence type="ECO:0000313" key="2">
    <source>
        <dbReference type="Proteomes" id="UP001268577"/>
    </source>
</evidence>
<sequence>MTIQKLKLNSNKVGQLNIKSTESNIEVPSLIQIISARARNTYIEGTQTDTVEKIVMQAVDLKAVEVAKNAGFELEEMPSFTVEIMAPSLVTQLATEIEKLSGQILSTANSSIALRWVSRGSNGSWGGFKLILNDFKQATRKES</sequence>
<protein>
    <submittedName>
        <fullName evidence="1">Uncharacterized protein</fullName>
    </submittedName>
</protein>
<comment type="caution">
    <text evidence="1">The sequence shown here is derived from an EMBL/GenBank/DDBJ whole genome shotgun (WGS) entry which is preliminary data.</text>
</comment>
<dbReference type="AlphaFoldDB" id="A0AAW8U7N8"/>
<dbReference type="Proteomes" id="UP001268577">
    <property type="component" value="Unassembled WGS sequence"/>
</dbReference>
<evidence type="ECO:0000313" key="1">
    <source>
        <dbReference type="EMBL" id="MDT2834337.1"/>
    </source>
</evidence>
<name>A0AAW8U7N8_9ENTE</name>
<dbReference type="EMBL" id="JARQBZ010000017">
    <property type="protein sequence ID" value="MDT2834337.1"/>
    <property type="molecule type" value="Genomic_DNA"/>
</dbReference>
<proteinExistence type="predicted"/>
<organism evidence="1 2">
    <name type="scientific">Vagococcus carniphilus</name>
    <dbReference type="NCBI Taxonomy" id="218144"/>
    <lineage>
        <taxon>Bacteria</taxon>
        <taxon>Bacillati</taxon>
        <taxon>Bacillota</taxon>
        <taxon>Bacilli</taxon>
        <taxon>Lactobacillales</taxon>
        <taxon>Enterococcaceae</taxon>
        <taxon>Vagococcus</taxon>
    </lineage>
</organism>
<gene>
    <name evidence="1" type="ORF">P7H70_09720</name>
</gene>